<protein>
    <submittedName>
        <fullName evidence="1">Uncharacterized protein</fullName>
    </submittedName>
</protein>
<organism evidence="1 2">
    <name type="scientific">Trifolium pratense</name>
    <name type="common">Red clover</name>
    <dbReference type="NCBI Taxonomy" id="57577"/>
    <lineage>
        <taxon>Eukaryota</taxon>
        <taxon>Viridiplantae</taxon>
        <taxon>Streptophyta</taxon>
        <taxon>Embryophyta</taxon>
        <taxon>Tracheophyta</taxon>
        <taxon>Spermatophyta</taxon>
        <taxon>Magnoliopsida</taxon>
        <taxon>eudicotyledons</taxon>
        <taxon>Gunneridae</taxon>
        <taxon>Pentapetalae</taxon>
        <taxon>rosids</taxon>
        <taxon>fabids</taxon>
        <taxon>Fabales</taxon>
        <taxon>Fabaceae</taxon>
        <taxon>Papilionoideae</taxon>
        <taxon>50 kb inversion clade</taxon>
        <taxon>NPAAA clade</taxon>
        <taxon>Hologalegina</taxon>
        <taxon>IRL clade</taxon>
        <taxon>Trifolieae</taxon>
        <taxon>Trifolium</taxon>
    </lineage>
</organism>
<proteinExistence type="predicted"/>
<keyword evidence="2" id="KW-1185">Reference proteome</keyword>
<gene>
    <name evidence="1" type="ORF">MILVUS5_LOCUS39052</name>
</gene>
<comment type="caution">
    <text evidence="1">The sequence shown here is derived from an EMBL/GenBank/DDBJ whole genome shotgun (WGS) entry which is preliminary data.</text>
</comment>
<dbReference type="Proteomes" id="UP001177021">
    <property type="component" value="Unassembled WGS sequence"/>
</dbReference>
<accession>A0ACB0M776</accession>
<reference evidence="1" key="1">
    <citation type="submission" date="2023-10" db="EMBL/GenBank/DDBJ databases">
        <authorList>
            <person name="Rodriguez Cubillos JULIANA M."/>
            <person name="De Vega J."/>
        </authorList>
    </citation>
    <scope>NUCLEOTIDE SEQUENCE</scope>
</reference>
<sequence length="239" mass="26567">MVPTSLFSTVHIRLKVGVAIMTMLNCYCCLEIILLILTLIRFLLGVSKALCSFGTSTQRTKYLSFKCWDSPISCCVSSPALDVVSVGCTDGKIHVHNIRYHKELVTFTHSTRVSVTAVSFSSGHIENNFHESFTKHVASHHPVNSLSVHPVKTQVITSGALWAVGDVTAQYITQSTASKKRLQLSVTTKEADTTFMVDWRRVAVTSMFEVGTVGHFWYEGLEKFTIRSYQSALVSWSPI</sequence>
<evidence type="ECO:0000313" key="1">
    <source>
        <dbReference type="EMBL" id="CAJ2676269.1"/>
    </source>
</evidence>
<dbReference type="EMBL" id="CASHSV030000823">
    <property type="protein sequence ID" value="CAJ2676269.1"/>
    <property type="molecule type" value="Genomic_DNA"/>
</dbReference>
<name>A0ACB0M776_TRIPR</name>
<evidence type="ECO:0000313" key="2">
    <source>
        <dbReference type="Proteomes" id="UP001177021"/>
    </source>
</evidence>